<dbReference type="Proteomes" id="UP000186922">
    <property type="component" value="Unassembled WGS sequence"/>
</dbReference>
<dbReference type="EMBL" id="BDGG01000013">
    <property type="protein sequence ID" value="GAV06418.1"/>
    <property type="molecule type" value="Genomic_DNA"/>
</dbReference>
<keyword evidence="1" id="KW-0812">Transmembrane</keyword>
<keyword evidence="3" id="KW-1185">Reference proteome</keyword>
<sequence>MFDLVYTEAYSYVSYFSHAEFITYFFTFFKISSLSYPNYYRVFDLLNTMEEFVKVLNSWEHNV</sequence>
<keyword evidence="1" id="KW-1133">Transmembrane helix</keyword>
<keyword evidence="1" id="KW-0472">Membrane</keyword>
<evidence type="ECO:0000256" key="1">
    <source>
        <dbReference type="SAM" id="Phobius"/>
    </source>
</evidence>
<organism evidence="2 3">
    <name type="scientific">Ramazzottius varieornatus</name>
    <name type="common">Water bear</name>
    <name type="synonym">Tardigrade</name>
    <dbReference type="NCBI Taxonomy" id="947166"/>
    <lineage>
        <taxon>Eukaryota</taxon>
        <taxon>Metazoa</taxon>
        <taxon>Ecdysozoa</taxon>
        <taxon>Tardigrada</taxon>
        <taxon>Eutardigrada</taxon>
        <taxon>Parachela</taxon>
        <taxon>Hypsibioidea</taxon>
        <taxon>Ramazzottiidae</taxon>
        <taxon>Ramazzottius</taxon>
    </lineage>
</organism>
<reference evidence="2 3" key="1">
    <citation type="journal article" date="2016" name="Nat. Commun.">
        <title>Extremotolerant tardigrade genome and improved radiotolerance of human cultured cells by tardigrade-unique protein.</title>
        <authorList>
            <person name="Hashimoto T."/>
            <person name="Horikawa D.D."/>
            <person name="Saito Y."/>
            <person name="Kuwahara H."/>
            <person name="Kozuka-Hata H."/>
            <person name="Shin-I T."/>
            <person name="Minakuchi Y."/>
            <person name="Ohishi K."/>
            <person name="Motoyama A."/>
            <person name="Aizu T."/>
            <person name="Enomoto A."/>
            <person name="Kondo K."/>
            <person name="Tanaka S."/>
            <person name="Hara Y."/>
            <person name="Koshikawa S."/>
            <person name="Sagara H."/>
            <person name="Miura T."/>
            <person name="Yokobori S."/>
            <person name="Miyagawa K."/>
            <person name="Suzuki Y."/>
            <person name="Kubo T."/>
            <person name="Oyama M."/>
            <person name="Kohara Y."/>
            <person name="Fujiyama A."/>
            <person name="Arakawa K."/>
            <person name="Katayama T."/>
            <person name="Toyoda A."/>
            <person name="Kunieda T."/>
        </authorList>
    </citation>
    <scope>NUCLEOTIDE SEQUENCE [LARGE SCALE GENOMIC DNA]</scope>
    <source>
        <strain evidence="2 3">YOKOZUNA-1</strain>
    </source>
</reference>
<dbReference type="AlphaFoldDB" id="A0A1D1W2P7"/>
<protein>
    <submittedName>
        <fullName evidence="2">Uncharacterized protein</fullName>
    </submittedName>
</protein>
<accession>A0A1D1W2P7</accession>
<gene>
    <name evidence="2" type="primary">RvY_16417-1</name>
    <name evidence="2" type="synonym">RvY_16417.1</name>
    <name evidence="2" type="ORF">RvY_16417</name>
</gene>
<name>A0A1D1W2P7_RAMVA</name>
<comment type="caution">
    <text evidence="2">The sequence shown here is derived from an EMBL/GenBank/DDBJ whole genome shotgun (WGS) entry which is preliminary data.</text>
</comment>
<feature type="transmembrane region" description="Helical" evidence="1">
    <location>
        <begin position="12"/>
        <end position="31"/>
    </location>
</feature>
<proteinExistence type="predicted"/>
<evidence type="ECO:0000313" key="2">
    <source>
        <dbReference type="EMBL" id="GAV06418.1"/>
    </source>
</evidence>
<evidence type="ECO:0000313" key="3">
    <source>
        <dbReference type="Proteomes" id="UP000186922"/>
    </source>
</evidence>